<gene>
    <name evidence="1" type="ORF">EZ449_14380</name>
</gene>
<dbReference type="RefSeq" id="WP_131559989.1">
    <property type="nucleotide sequence ID" value="NZ_SJSN01000010.1"/>
</dbReference>
<evidence type="ECO:0000313" key="2">
    <source>
        <dbReference type="Proteomes" id="UP000291485"/>
    </source>
</evidence>
<reference evidence="1 2" key="1">
    <citation type="submission" date="2019-02" db="EMBL/GenBank/DDBJ databases">
        <title>Pedobacter sp. RP-3-11 sp. nov., isolated from Arctic soil.</title>
        <authorList>
            <person name="Dahal R.H."/>
        </authorList>
    </citation>
    <scope>NUCLEOTIDE SEQUENCE [LARGE SCALE GENOMIC DNA]</scope>
    <source>
        <strain evidence="1 2">RP-3-11</strain>
    </source>
</reference>
<dbReference type="SUPFAM" id="SSF53448">
    <property type="entry name" value="Nucleotide-diphospho-sugar transferases"/>
    <property type="match status" value="1"/>
</dbReference>
<proteinExistence type="predicted"/>
<protein>
    <recommendedName>
        <fullName evidence="3">Glycosyl transferase family 2</fullName>
    </recommendedName>
</protein>
<dbReference type="OrthoDB" id="747531at2"/>
<dbReference type="EMBL" id="SJSN01000010">
    <property type="protein sequence ID" value="TCD07716.1"/>
    <property type="molecule type" value="Genomic_DNA"/>
</dbReference>
<dbReference type="InterPro" id="IPR029044">
    <property type="entry name" value="Nucleotide-diphossugar_trans"/>
</dbReference>
<sequence length="261" mass="30624">MIGFIVAFKPRQNSKDWTNDCVLLNRTLRSICNQTSNNFAVYLIYHDLPPELYHHPNLKFIKFPYPFCKIENLADVYEKHLNDEKMYVNGYDQGKKILFGANEAINDGCSHIMSVDADDLISNRIVSFVENQKSKSDVWFVSKGYIFLTNQSLLLRKPSKMYAINGSTYIIPREYIPIPNFDSNGIESFGFFSAHNYLFYNLRERGISLRPLPFYAIVYVAHTSNWTNIAQTFDHLSLKNIFLKILRYQPKFRYLSKRFNF</sequence>
<evidence type="ECO:0008006" key="3">
    <source>
        <dbReference type="Google" id="ProtNLM"/>
    </source>
</evidence>
<dbReference type="Proteomes" id="UP000291485">
    <property type="component" value="Unassembled WGS sequence"/>
</dbReference>
<name>A0A4V2MMP9_9SPHI</name>
<evidence type="ECO:0000313" key="1">
    <source>
        <dbReference type="EMBL" id="TCD07716.1"/>
    </source>
</evidence>
<dbReference type="AlphaFoldDB" id="A0A4V2MMP9"/>
<keyword evidence="2" id="KW-1185">Reference proteome</keyword>
<comment type="caution">
    <text evidence="1">The sequence shown here is derived from an EMBL/GenBank/DDBJ whole genome shotgun (WGS) entry which is preliminary data.</text>
</comment>
<accession>A0A4V2MMP9</accession>
<organism evidence="1 2">
    <name type="scientific">Pedobacter frigidisoli</name>
    <dbReference type="NCBI Taxonomy" id="2530455"/>
    <lineage>
        <taxon>Bacteria</taxon>
        <taxon>Pseudomonadati</taxon>
        <taxon>Bacteroidota</taxon>
        <taxon>Sphingobacteriia</taxon>
        <taxon>Sphingobacteriales</taxon>
        <taxon>Sphingobacteriaceae</taxon>
        <taxon>Pedobacter</taxon>
    </lineage>
</organism>